<organism evidence="10 11">
    <name type="scientific">Lasius niger</name>
    <name type="common">Black garden ant</name>
    <dbReference type="NCBI Taxonomy" id="67767"/>
    <lineage>
        <taxon>Eukaryota</taxon>
        <taxon>Metazoa</taxon>
        <taxon>Ecdysozoa</taxon>
        <taxon>Arthropoda</taxon>
        <taxon>Hexapoda</taxon>
        <taxon>Insecta</taxon>
        <taxon>Pterygota</taxon>
        <taxon>Neoptera</taxon>
        <taxon>Endopterygota</taxon>
        <taxon>Hymenoptera</taxon>
        <taxon>Apocrita</taxon>
        <taxon>Aculeata</taxon>
        <taxon>Formicoidea</taxon>
        <taxon>Formicidae</taxon>
        <taxon>Formicinae</taxon>
        <taxon>Lasius</taxon>
        <taxon>Lasius</taxon>
    </lineage>
</organism>
<dbReference type="EMBL" id="LBMM01013462">
    <property type="protein sequence ID" value="KMQ85627.1"/>
    <property type="molecule type" value="Genomic_DNA"/>
</dbReference>
<gene>
    <name evidence="10" type="ORF">RF55_15698</name>
</gene>
<dbReference type="STRING" id="67767.A0A0J7K5L2"/>
<evidence type="ECO:0000256" key="3">
    <source>
        <dbReference type="ARBA" id="ARBA00006958"/>
    </source>
</evidence>
<evidence type="ECO:0000313" key="11">
    <source>
        <dbReference type="Proteomes" id="UP000036403"/>
    </source>
</evidence>
<dbReference type="AlphaFoldDB" id="A0A0J7K5L2"/>
<evidence type="ECO:0000256" key="6">
    <source>
        <dbReference type="ARBA" id="ARBA00022801"/>
    </source>
</evidence>
<comment type="subcellular location">
    <subcellularLocation>
        <location evidence="2">Nucleus</location>
    </subcellularLocation>
</comment>
<evidence type="ECO:0000256" key="4">
    <source>
        <dbReference type="ARBA" id="ARBA00022722"/>
    </source>
</evidence>
<evidence type="ECO:0000256" key="7">
    <source>
        <dbReference type="ARBA" id="ARBA00023242"/>
    </source>
</evidence>
<keyword evidence="8" id="KW-0732">Signal</keyword>
<evidence type="ECO:0000313" key="10">
    <source>
        <dbReference type="EMBL" id="KMQ85627.1"/>
    </source>
</evidence>
<dbReference type="PANTHER" id="PTHR22930:SF85">
    <property type="entry name" value="GH03217P-RELATED"/>
    <property type="match status" value="1"/>
</dbReference>
<dbReference type="OrthoDB" id="7695407at2759"/>
<keyword evidence="7" id="KW-0539">Nucleus</keyword>
<dbReference type="InterPro" id="IPR045249">
    <property type="entry name" value="HARBI1-like"/>
</dbReference>
<comment type="cofactor">
    <cofactor evidence="1">
        <name>a divalent metal cation</name>
        <dbReference type="ChEBI" id="CHEBI:60240"/>
    </cofactor>
</comment>
<proteinExistence type="inferred from homology"/>
<evidence type="ECO:0000256" key="5">
    <source>
        <dbReference type="ARBA" id="ARBA00022723"/>
    </source>
</evidence>
<accession>A0A0J7K5L2</accession>
<dbReference type="GO" id="GO:0046872">
    <property type="term" value="F:metal ion binding"/>
    <property type="evidence" value="ECO:0007669"/>
    <property type="project" value="UniProtKB-KW"/>
</dbReference>
<evidence type="ECO:0000256" key="1">
    <source>
        <dbReference type="ARBA" id="ARBA00001968"/>
    </source>
</evidence>
<feature type="chain" id="PRO_5005289976" evidence="8">
    <location>
        <begin position="24"/>
        <end position="288"/>
    </location>
</feature>
<reference evidence="10 11" key="1">
    <citation type="submission" date="2015-04" db="EMBL/GenBank/DDBJ databases">
        <title>Lasius niger genome sequencing.</title>
        <authorList>
            <person name="Konorov E.A."/>
            <person name="Nikitin M.A."/>
            <person name="Kirill M.V."/>
            <person name="Chang P."/>
        </authorList>
    </citation>
    <scope>NUCLEOTIDE SEQUENCE [LARGE SCALE GENOMIC DNA]</scope>
    <source>
        <tissue evidence="10">Whole</tissue>
    </source>
</reference>
<evidence type="ECO:0000256" key="2">
    <source>
        <dbReference type="ARBA" id="ARBA00004123"/>
    </source>
</evidence>
<dbReference type="GO" id="GO:0016787">
    <property type="term" value="F:hydrolase activity"/>
    <property type="evidence" value="ECO:0007669"/>
    <property type="project" value="UniProtKB-KW"/>
</dbReference>
<dbReference type="InterPro" id="IPR027806">
    <property type="entry name" value="HARBI1_dom"/>
</dbReference>
<comment type="caution">
    <text evidence="10">The sequence shown here is derived from an EMBL/GenBank/DDBJ whole genome shotgun (WGS) entry which is preliminary data.</text>
</comment>
<keyword evidence="4" id="KW-0540">Nuclease</keyword>
<comment type="similarity">
    <text evidence="3">Belongs to the HARBI1 family.</text>
</comment>
<feature type="domain" description="DDE Tnp4" evidence="9">
    <location>
        <begin position="82"/>
        <end position="237"/>
    </location>
</feature>
<dbReference type="Pfam" id="PF13359">
    <property type="entry name" value="DDE_Tnp_4"/>
    <property type="match status" value="1"/>
</dbReference>
<dbReference type="PaxDb" id="67767-A0A0J7K5L2"/>
<keyword evidence="11" id="KW-1185">Reference proteome</keyword>
<feature type="signal peptide" evidence="8">
    <location>
        <begin position="1"/>
        <end position="23"/>
    </location>
</feature>
<dbReference type="GO" id="GO:0004518">
    <property type="term" value="F:nuclease activity"/>
    <property type="evidence" value="ECO:0007669"/>
    <property type="project" value="UniProtKB-KW"/>
</dbReference>
<keyword evidence="6" id="KW-0378">Hydrolase</keyword>
<dbReference type="PANTHER" id="PTHR22930">
    <property type="match status" value="1"/>
</dbReference>
<dbReference type="Proteomes" id="UP000036403">
    <property type="component" value="Unassembled WGS sequence"/>
</dbReference>
<evidence type="ECO:0000256" key="8">
    <source>
        <dbReference type="SAM" id="SignalP"/>
    </source>
</evidence>
<dbReference type="GO" id="GO:0005634">
    <property type="term" value="C:nucleus"/>
    <property type="evidence" value="ECO:0007669"/>
    <property type="project" value="UniProtKB-SubCell"/>
</dbReference>
<sequence length="288" mass="32794">MIPARNQLLSVLWLLATPDSYRSVADRFGMGKSSLSNCFMRVIEALNDIADDIIVWPTGDKLLTVKEKFRKNGGLPDVIGAIDGTDIEVKGPKEHTQFYINRKKRFNITLQAVCDSQLSFTDCFAGFAGSVGDLRVFRNSDVWHAVQENRRAFFPDQEFIIGDKAYPVLTWCIPPFRNLGNLTQAQQKFNQTLSKMRQVIERAFALLKGRWRRLKYLDMNRDDMIPFTIIACCVLHNICLDGVNDAIDDFIDEGSDDIINNNEVFQEVIIENDADGEIKRNYLVTLVS</sequence>
<evidence type="ECO:0000259" key="9">
    <source>
        <dbReference type="Pfam" id="PF13359"/>
    </source>
</evidence>
<keyword evidence="5" id="KW-0479">Metal-binding</keyword>
<name>A0A0J7K5L2_LASNI</name>
<protein>
    <submittedName>
        <fullName evidence="10">Nuclease harbi1</fullName>
    </submittedName>
</protein>